<gene>
    <name evidence="5" type="primary">LOC104230653</name>
</gene>
<dbReference type="PANTHER" id="PTHR12300:SF43">
    <property type="entry name" value="HVA22-LIKE PROTEIN"/>
    <property type="match status" value="1"/>
</dbReference>
<dbReference type="Gene3D" id="3.30.160.60">
    <property type="entry name" value="Classic Zinc Finger"/>
    <property type="match status" value="2"/>
</dbReference>
<dbReference type="SMART" id="SM00451">
    <property type="entry name" value="ZnF_U1"/>
    <property type="match status" value="2"/>
</dbReference>
<comment type="similarity">
    <text evidence="1">Belongs to the DP1 family.</text>
</comment>
<dbReference type="InterPro" id="IPR036236">
    <property type="entry name" value="Znf_C2H2_sf"/>
</dbReference>
<dbReference type="InterPro" id="IPR013087">
    <property type="entry name" value="Znf_C2H2_type"/>
</dbReference>
<protein>
    <recommendedName>
        <fullName evidence="1">HVA22-like protein</fullName>
    </recommendedName>
</protein>
<dbReference type="GO" id="GO:0016020">
    <property type="term" value="C:membrane"/>
    <property type="evidence" value="ECO:0007669"/>
    <property type="project" value="UniProtKB-SubCell"/>
</dbReference>
<dbReference type="Pfam" id="PF12874">
    <property type="entry name" value="zf-met"/>
    <property type="match status" value="2"/>
</dbReference>
<evidence type="ECO:0000259" key="2">
    <source>
        <dbReference type="SMART" id="SM00355"/>
    </source>
</evidence>
<dbReference type="AlphaFoldDB" id="A0A1U7X4L6"/>
<dbReference type="PANTHER" id="PTHR12300">
    <property type="entry name" value="HVA22-LIKE PROTEINS"/>
    <property type="match status" value="1"/>
</dbReference>
<dbReference type="OrthoDB" id="434647at2759"/>
<name>A0A1U7X4L6_NICSY</name>
<evidence type="ECO:0000313" key="5">
    <source>
        <dbReference type="RefSeq" id="XP_009781819.1"/>
    </source>
</evidence>
<feature type="transmembrane region" description="Helical" evidence="1">
    <location>
        <begin position="44"/>
        <end position="60"/>
    </location>
</feature>
<reference evidence="4" key="1">
    <citation type="journal article" date="2013" name="Genome Biol.">
        <title>Reference genomes and transcriptomes of Nicotiana sylvestris and Nicotiana tomentosiformis.</title>
        <authorList>
            <person name="Sierro N."/>
            <person name="Battey J.N."/>
            <person name="Ouadi S."/>
            <person name="Bovet L."/>
            <person name="Goepfert S."/>
            <person name="Bakaher N."/>
            <person name="Peitsch M.C."/>
            <person name="Ivanov N.V."/>
        </authorList>
    </citation>
    <scope>NUCLEOTIDE SEQUENCE [LARGE SCALE GENOMIC DNA]</scope>
</reference>
<reference evidence="5" key="2">
    <citation type="submission" date="2025-08" db="UniProtKB">
        <authorList>
            <consortium name="RefSeq"/>
        </authorList>
    </citation>
    <scope>IDENTIFICATION</scope>
    <source>
        <tissue evidence="5">Leaf</tissue>
    </source>
</reference>
<accession>A0A1U7X4L6</accession>
<feature type="domain" description="U1-type" evidence="3">
    <location>
        <begin position="263"/>
        <end position="292"/>
    </location>
</feature>
<feature type="domain" description="U1-type" evidence="3">
    <location>
        <begin position="228"/>
        <end position="262"/>
    </location>
</feature>
<proteinExistence type="inferred from homology"/>
<dbReference type="GO" id="GO:0008270">
    <property type="term" value="F:zinc ion binding"/>
    <property type="evidence" value="ECO:0007669"/>
    <property type="project" value="InterPro"/>
</dbReference>
<feature type="domain" description="C2H2-type" evidence="2">
    <location>
        <begin position="231"/>
        <end position="255"/>
    </location>
</feature>
<dbReference type="Proteomes" id="UP000189701">
    <property type="component" value="Unplaced"/>
</dbReference>
<sequence>MGLVTLTLQCMDFLAWPILALGYPLYVSIRTIETGSNYDLKKLVTYWIIFSFIYLFEQVFENLIKWVPLWPYIRLVAIFWLVIPQFNGAFYIYQNIILPCSKVKLLDVNLYNVTEWFNELKKDSFIKKEKFLAAADRSFEENESERLAKLTASKPECNGDGLVLGEIEVMECTAKGDAAEPNQVGTMVEKLVQIEKKASLAIQVYEPTIPVSAELIKIPETPFVQKFQDKWTCAICQVTTSSVFTLQSHIRGRRHRAEAKLWCHFCNLRCSGEIDMIAHLKGRKHLAKIQETFAGANAGAS</sequence>
<dbReference type="Pfam" id="PF03134">
    <property type="entry name" value="TB2_DP1_HVA22"/>
    <property type="match status" value="1"/>
</dbReference>
<organism evidence="4 5">
    <name type="scientific">Nicotiana sylvestris</name>
    <name type="common">Wood tobacco</name>
    <name type="synonym">South American tobacco</name>
    <dbReference type="NCBI Taxonomy" id="4096"/>
    <lineage>
        <taxon>Eukaryota</taxon>
        <taxon>Viridiplantae</taxon>
        <taxon>Streptophyta</taxon>
        <taxon>Embryophyta</taxon>
        <taxon>Tracheophyta</taxon>
        <taxon>Spermatophyta</taxon>
        <taxon>Magnoliopsida</taxon>
        <taxon>eudicotyledons</taxon>
        <taxon>Gunneridae</taxon>
        <taxon>Pentapetalae</taxon>
        <taxon>asterids</taxon>
        <taxon>lamiids</taxon>
        <taxon>Solanales</taxon>
        <taxon>Solanaceae</taxon>
        <taxon>Nicotianoideae</taxon>
        <taxon>Nicotianeae</taxon>
        <taxon>Nicotiana</taxon>
    </lineage>
</organism>
<keyword evidence="1" id="KW-1133">Transmembrane helix</keyword>
<dbReference type="RefSeq" id="XP_009781819.1">
    <property type="nucleotide sequence ID" value="XM_009783517.1"/>
</dbReference>
<dbReference type="InterPro" id="IPR003604">
    <property type="entry name" value="Matrin/U1-like-C_Znf_C2H2"/>
</dbReference>
<evidence type="ECO:0000256" key="1">
    <source>
        <dbReference type="RuleBase" id="RU362006"/>
    </source>
</evidence>
<keyword evidence="1" id="KW-0472">Membrane</keyword>
<keyword evidence="1" id="KW-0812">Transmembrane</keyword>
<dbReference type="GO" id="GO:0003676">
    <property type="term" value="F:nucleic acid binding"/>
    <property type="evidence" value="ECO:0007669"/>
    <property type="project" value="InterPro"/>
</dbReference>
<comment type="subcellular location">
    <subcellularLocation>
        <location evidence="1">Membrane</location>
        <topology evidence="1">Multi-pass membrane protein</topology>
    </subcellularLocation>
</comment>
<feature type="transmembrane region" description="Helical" evidence="1">
    <location>
        <begin position="72"/>
        <end position="93"/>
    </location>
</feature>
<evidence type="ECO:0000313" key="4">
    <source>
        <dbReference type="Proteomes" id="UP000189701"/>
    </source>
</evidence>
<keyword evidence="4" id="KW-1185">Reference proteome</keyword>
<dbReference type="GeneID" id="104230653"/>
<dbReference type="SUPFAM" id="SSF57667">
    <property type="entry name" value="beta-beta-alpha zinc fingers"/>
    <property type="match status" value="2"/>
</dbReference>
<dbReference type="SMART" id="SM00355">
    <property type="entry name" value="ZnF_C2H2"/>
    <property type="match status" value="2"/>
</dbReference>
<dbReference type="eggNOG" id="KOG1725">
    <property type="taxonomic scope" value="Eukaryota"/>
</dbReference>
<dbReference type="KEGG" id="nsy:104230653"/>
<feature type="domain" description="C2H2-type" evidence="2">
    <location>
        <begin position="261"/>
        <end position="285"/>
    </location>
</feature>
<evidence type="ECO:0000259" key="3">
    <source>
        <dbReference type="SMART" id="SM00451"/>
    </source>
</evidence>
<dbReference type="InterPro" id="IPR004345">
    <property type="entry name" value="TB2_DP1_HVA22"/>
</dbReference>